<feature type="compositionally biased region" description="Polar residues" evidence="2">
    <location>
        <begin position="599"/>
        <end position="614"/>
    </location>
</feature>
<dbReference type="EMBL" id="PDNA01000062">
    <property type="protein sequence ID" value="PGH17698.1"/>
    <property type="molecule type" value="Genomic_DNA"/>
</dbReference>
<comment type="caution">
    <text evidence="3">The sequence shown here is derived from an EMBL/GenBank/DDBJ whole genome shotgun (WGS) entry which is preliminary data.</text>
</comment>
<feature type="compositionally biased region" description="Polar residues" evidence="2">
    <location>
        <begin position="659"/>
        <end position="668"/>
    </location>
</feature>
<proteinExistence type="predicted"/>
<protein>
    <submittedName>
        <fullName evidence="3">Uncharacterized protein</fullName>
    </submittedName>
</protein>
<evidence type="ECO:0000256" key="1">
    <source>
        <dbReference type="SAM" id="Coils"/>
    </source>
</evidence>
<reference evidence="3 4" key="1">
    <citation type="submission" date="2017-10" db="EMBL/GenBank/DDBJ databases">
        <title>Comparative genomics in systemic dimorphic fungi from Ajellomycetaceae.</title>
        <authorList>
            <person name="Munoz J.F."/>
            <person name="Mcewen J.G."/>
            <person name="Clay O.K."/>
            <person name="Cuomo C.A."/>
        </authorList>
    </citation>
    <scope>NUCLEOTIDE SEQUENCE [LARGE SCALE GENOMIC DNA]</scope>
    <source>
        <strain evidence="3 4">UAMH7299</strain>
    </source>
</reference>
<keyword evidence="1" id="KW-0175">Coiled coil</keyword>
<dbReference type="Proteomes" id="UP000224634">
    <property type="component" value="Unassembled WGS sequence"/>
</dbReference>
<dbReference type="AlphaFoldDB" id="A0A2B7Y9V2"/>
<gene>
    <name evidence="3" type="ORF">AJ80_04706</name>
</gene>
<feature type="coiled-coil region" evidence="1">
    <location>
        <begin position="519"/>
        <end position="553"/>
    </location>
</feature>
<evidence type="ECO:0000313" key="4">
    <source>
        <dbReference type="Proteomes" id="UP000224634"/>
    </source>
</evidence>
<sequence length="751" mass="83637">MATLPAVDTSQNMPNGDVPTADSAPTADPVPKDPRKQSNAGSTSPSECDAVQLLRDFASQILSVKSIQDERDHLRKRLRHSEDLVVRAAVREASFPSITAQAKQKRDSCEENLKRIDEKLKTHLKLQDNIIQDLARGFSYGANQQKSEVEDLKQGLGKVESAISEIQKDAVKTKELQEETIQDLTQGFNNKVNQQKGDVEGLKQGLGKVQFVITDMREEHKKMTSIPEELISFQSKVHTLEAEFATLKADARQAKESLDAPLSVPHLSLQDLENRLDDLTARVNDPLKTDKQTSKPAEPKCRKDILVLNGDIKSLSTQIQNLRALQDSKDDDIADELETLHSLVKQSLDGLNKLRAEGFTPLQGCFDEMQSDIGEIRGSLTEIVASRLQPQPQPPENSIIQRTSQSPSTAPPPSTIPPSATIPQSDSTATNQHAKQKAIETQLMTMNQMLQNHNKGIYTSQVAIQSLENRYNHLTTEPIAKQVVVEMQEMYPYASTAQKEITELKHTVHHLSKTIQDVVKQMEDLMSRNETLIQGMNEEKDRLVQEIQENGAKVEDMERVTLQRLADTLTHTDRNGVDIQLMKTALNNLIMKVSRMSTTASLTGKTSQLSSNDGSQERSRANSLDISDAPRAPRAMHLNNAAHVDVLDAPRAPRAMHINTTAAPVNSRSLERRVSNSIPSPREDSISPPNQAVPPCNESYTPRETRMSNSALHSPCYESYKPLEQRVSMNGNHSHNPNRQKRKRSASRDDD</sequence>
<feature type="compositionally biased region" description="Basic residues" evidence="2">
    <location>
        <begin position="736"/>
        <end position="745"/>
    </location>
</feature>
<feature type="region of interest" description="Disordered" evidence="2">
    <location>
        <begin position="1"/>
        <end position="47"/>
    </location>
</feature>
<dbReference type="STRING" id="1447883.A0A2B7Y9V2"/>
<feature type="region of interest" description="Disordered" evidence="2">
    <location>
        <begin position="659"/>
        <end position="751"/>
    </location>
</feature>
<accession>A0A2B7Y9V2</accession>
<dbReference type="OrthoDB" id="3438382at2759"/>
<feature type="region of interest" description="Disordered" evidence="2">
    <location>
        <begin position="388"/>
        <end position="434"/>
    </location>
</feature>
<feature type="coiled-coil region" evidence="1">
    <location>
        <begin position="64"/>
        <end position="119"/>
    </location>
</feature>
<organism evidence="3 4">
    <name type="scientific">Polytolypa hystricis (strain UAMH7299)</name>
    <dbReference type="NCBI Taxonomy" id="1447883"/>
    <lineage>
        <taxon>Eukaryota</taxon>
        <taxon>Fungi</taxon>
        <taxon>Dikarya</taxon>
        <taxon>Ascomycota</taxon>
        <taxon>Pezizomycotina</taxon>
        <taxon>Eurotiomycetes</taxon>
        <taxon>Eurotiomycetidae</taxon>
        <taxon>Onygenales</taxon>
        <taxon>Onygenales incertae sedis</taxon>
        <taxon>Polytolypa</taxon>
    </lineage>
</organism>
<name>A0A2B7Y9V2_POLH7</name>
<keyword evidence="4" id="KW-1185">Reference proteome</keyword>
<feature type="compositionally biased region" description="Polar residues" evidence="2">
    <location>
        <begin position="37"/>
        <end position="46"/>
    </location>
</feature>
<feature type="region of interest" description="Disordered" evidence="2">
    <location>
        <begin position="599"/>
        <end position="634"/>
    </location>
</feature>
<evidence type="ECO:0000256" key="2">
    <source>
        <dbReference type="SAM" id="MobiDB-lite"/>
    </source>
</evidence>
<evidence type="ECO:0000313" key="3">
    <source>
        <dbReference type="EMBL" id="PGH17698.1"/>
    </source>
</evidence>